<feature type="transmembrane region" description="Helical" evidence="1">
    <location>
        <begin position="975"/>
        <end position="1001"/>
    </location>
</feature>
<dbReference type="Gene3D" id="3.30.2090.10">
    <property type="entry name" value="Multidrug efflux transporter AcrB TolC docking domain, DN and DC subdomains"/>
    <property type="match status" value="2"/>
</dbReference>
<feature type="transmembrane region" description="Helical" evidence="1">
    <location>
        <begin position="942"/>
        <end position="963"/>
    </location>
</feature>
<dbReference type="AlphaFoldDB" id="A0A9W6I7B8"/>
<dbReference type="Gene3D" id="3.30.70.1440">
    <property type="entry name" value="Multidrug efflux transporter AcrB pore domain"/>
    <property type="match status" value="1"/>
</dbReference>
<feature type="transmembrane region" description="Helical" evidence="1">
    <location>
        <begin position="520"/>
        <end position="540"/>
    </location>
</feature>
<dbReference type="Gene3D" id="3.30.70.1430">
    <property type="entry name" value="Multidrug efflux transporter AcrB pore domain"/>
    <property type="match status" value="2"/>
</dbReference>
<organism evidence="2 3">
    <name type="scientific">Streptosporangium carneum</name>
    <dbReference type="NCBI Taxonomy" id="47481"/>
    <lineage>
        <taxon>Bacteria</taxon>
        <taxon>Bacillati</taxon>
        <taxon>Actinomycetota</taxon>
        <taxon>Actinomycetes</taxon>
        <taxon>Streptosporangiales</taxon>
        <taxon>Streptosporangiaceae</taxon>
        <taxon>Streptosporangium</taxon>
    </lineage>
</organism>
<evidence type="ECO:0000313" key="2">
    <source>
        <dbReference type="EMBL" id="GLK13457.1"/>
    </source>
</evidence>
<keyword evidence="1" id="KW-1133">Transmembrane helix</keyword>
<dbReference type="PANTHER" id="PTHR32063:SF0">
    <property type="entry name" value="SWARMING MOTILITY PROTEIN SWRC"/>
    <property type="match status" value="1"/>
</dbReference>
<dbReference type="PRINTS" id="PR00702">
    <property type="entry name" value="ACRIFLAVINRP"/>
</dbReference>
<dbReference type="Proteomes" id="UP001143474">
    <property type="component" value="Unassembled WGS sequence"/>
</dbReference>
<dbReference type="GO" id="GO:0042910">
    <property type="term" value="F:xenobiotic transmembrane transporter activity"/>
    <property type="evidence" value="ECO:0007669"/>
    <property type="project" value="TreeGrafter"/>
</dbReference>
<feature type="transmembrane region" description="Helical" evidence="1">
    <location>
        <begin position="456"/>
        <end position="483"/>
    </location>
</feature>
<keyword evidence="3" id="KW-1185">Reference proteome</keyword>
<feature type="transmembrane region" description="Helical" evidence="1">
    <location>
        <begin position="380"/>
        <end position="403"/>
    </location>
</feature>
<sequence>MNILTRISLANRALVALLAIAVLIFGAIATMSLKQELLPSFSVPTASVTAVYPGAAPQIVERNVTERLEEAVTGGVGQKKVTSFSSDSLAGISIEYEYGTDLDRAVQDLQQRIGRIQAQLPPRVVPQVAPGMSNDFPVLFLAATGDDERTLSRRLSEIAPRELGDIDGVSQVLVSGERKQSVEVRLDQGRLREHRLTAEAVAAALGSSGSVVPAGTLTANGESLALQIGEGFGSLADVRDLYLAPKVTVGDVADVRAVEERPETLTRTDGRPSLNVSVMAKPTGNTVAIADEVKRRLPALTRSLGGTTTLKVSFDQSEFIQESIGDLTTEGLLGLGFAALVILVFLFSVRSTVVTLLSIPLSLVVALIGLWVNGFTINMLTLGALTIAVGRVVDDSIVVIENIKRHLGYGEAKLQAVRTGTGEVAGAVTASTLTTVAVFLPIAFTGGITGALFSTFALTITIALLASLLVSLTVIPVLAYWFLKPAKGGVTREAAEAKERNGLLQRVYVPVVRFAVRRRWVTLLGAFAILVVTVGMGTQIKTDFLGSSGQNTFQVRQELAAGTSLQAADEAARTVEETVRGLPGLASYQVTVGPDRSEEGGARNVATFSVTAKEGSDMKALRETARARLAELTASAPEAGKVTVLGEEGGLAGTDLAVTVSAADETSLTRSANLVSEAMRQTQGVSEVKAGIAGTSRQISVRVDGEAAVAHGLTEGQITRAVALVTQGEQVAKVTLDGAEREMSLHVDARADDVTALRNLRIPTPAGRTVKLDDVATIETVTAPTRLTRIDGERATTVSAKFSGQDLGAASAALKKRLDALKLPAGATAEIGGVSEQQSSSFNSLFAALGAAILIVYLIMVATFRSLAHPFMLLISIPFAATGGLGLLVATGTPLGLPSLIGMLMLVGIVVTNAIVLLDLVRQYRESGMSAREAVVEGGRHRVRPVIMTAVATIFALTPMAMGVTGDGGFLSRPLAVIVIGGLTSSTLLTLLLLPTLYTIVEDIKERFRRPRRSSSASAPVAEREPVHTG</sequence>
<proteinExistence type="predicted"/>
<reference evidence="2" key="2">
    <citation type="submission" date="2023-01" db="EMBL/GenBank/DDBJ databases">
        <authorList>
            <person name="Sun Q."/>
            <person name="Evtushenko L."/>
        </authorList>
    </citation>
    <scope>NUCLEOTIDE SEQUENCE</scope>
    <source>
        <strain evidence="2">VKM Ac-2007</strain>
    </source>
</reference>
<dbReference type="SUPFAM" id="SSF82866">
    <property type="entry name" value="Multidrug efflux transporter AcrB transmembrane domain"/>
    <property type="match status" value="2"/>
</dbReference>
<dbReference type="Gene3D" id="3.30.70.1320">
    <property type="entry name" value="Multidrug efflux transporter AcrB pore domain like"/>
    <property type="match status" value="1"/>
</dbReference>
<name>A0A9W6I7B8_9ACTN</name>
<keyword evidence="1" id="KW-0812">Transmembrane</keyword>
<dbReference type="RefSeq" id="WP_271221739.1">
    <property type="nucleotide sequence ID" value="NZ_BAAAVD010000029.1"/>
</dbReference>
<feature type="transmembrane region" description="Helical" evidence="1">
    <location>
        <begin position="356"/>
        <end position="374"/>
    </location>
</feature>
<dbReference type="GO" id="GO:0005886">
    <property type="term" value="C:plasma membrane"/>
    <property type="evidence" value="ECO:0007669"/>
    <property type="project" value="TreeGrafter"/>
</dbReference>
<feature type="transmembrane region" description="Helical" evidence="1">
    <location>
        <begin position="331"/>
        <end position="349"/>
    </location>
</feature>
<feature type="transmembrane region" description="Helical" evidence="1">
    <location>
        <begin position="845"/>
        <end position="864"/>
    </location>
</feature>
<dbReference type="SUPFAM" id="SSF82714">
    <property type="entry name" value="Multidrug efflux transporter AcrB TolC docking domain, DN and DC subdomains"/>
    <property type="match status" value="2"/>
</dbReference>
<gene>
    <name evidence="2" type="ORF">GCM10017600_68680</name>
</gene>
<evidence type="ECO:0000313" key="3">
    <source>
        <dbReference type="Proteomes" id="UP001143474"/>
    </source>
</evidence>
<dbReference type="Pfam" id="PF00873">
    <property type="entry name" value="ACR_tran"/>
    <property type="match status" value="1"/>
</dbReference>
<dbReference type="Gene3D" id="1.20.1640.10">
    <property type="entry name" value="Multidrug efflux transporter AcrB transmembrane domain"/>
    <property type="match status" value="2"/>
</dbReference>
<keyword evidence="1" id="KW-0472">Membrane</keyword>
<dbReference type="SUPFAM" id="SSF82693">
    <property type="entry name" value="Multidrug efflux transporter AcrB pore domain, PN1, PN2, PC1 and PC2 subdomains"/>
    <property type="match status" value="2"/>
</dbReference>
<evidence type="ECO:0000256" key="1">
    <source>
        <dbReference type="SAM" id="Phobius"/>
    </source>
</evidence>
<accession>A0A9W6I7B8</accession>
<dbReference type="EMBL" id="BSEV01000022">
    <property type="protein sequence ID" value="GLK13457.1"/>
    <property type="molecule type" value="Genomic_DNA"/>
</dbReference>
<protein>
    <submittedName>
        <fullName evidence="2">Hydrogenase expression protein</fullName>
    </submittedName>
</protein>
<reference evidence="2" key="1">
    <citation type="journal article" date="2014" name="Int. J. Syst. Evol. Microbiol.">
        <title>Complete genome sequence of Corynebacterium casei LMG S-19264T (=DSM 44701T), isolated from a smear-ripened cheese.</title>
        <authorList>
            <consortium name="US DOE Joint Genome Institute (JGI-PGF)"/>
            <person name="Walter F."/>
            <person name="Albersmeier A."/>
            <person name="Kalinowski J."/>
            <person name="Ruckert C."/>
        </authorList>
    </citation>
    <scope>NUCLEOTIDE SEQUENCE</scope>
    <source>
        <strain evidence="2">VKM Ac-2007</strain>
    </source>
</reference>
<comment type="caution">
    <text evidence="2">The sequence shown here is derived from an EMBL/GenBank/DDBJ whole genome shotgun (WGS) entry which is preliminary data.</text>
</comment>
<feature type="transmembrane region" description="Helical" evidence="1">
    <location>
        <begin position="424"/>
        <end position="444"/>
    </location>
</feature>
<dbReference type="InterPro" id="IPR027463">
    <property type="entry name" value="AcrB_DN_DC_subdom"/>
</dbReference>
<dbReference type="PANTHER" id="PTHR32063">
    <property type="match status" value="1"/>
</dbReference>
<dbReference type="InterPro" id="IPR001036">
    <property type="entry name" value="Acrflvin-R"/>
</dbReference>
<feature type="transmembrane region" description="Helical" evidence="1">
    <location>
        <begin position="871"/>
        <end position="891"/>
    </location>
</feature>
<feature type="transmembrane region" description="Helical" evidence="1">
    <location>
        <begin position="897"/>
        <end position="921"/>
    </location>
</feature>